<proteinExistence type="predicted"/>
<evidence type="ECO:0000313" key="2">
    <source>
        <dbReference type="EMBL" id="CAH3165403.1"/>
    </source>
</evidence>
<name>A0ABN8QJ43_9CNID</name>
<keyword evidence="3" id="KW-1185">Reference proteome</keyword>
<reference evidence="2 3" key="1">
    <citation type="submission" date="2022-05" db="EMBL/GenBank/DDBJ databases">
        <authorList>
            <consortium name="Genoscope - CEA"/>
            <person name="William W."/>
        </authorList>
    </citation>
    <scope>NUCLEOTIDE SEQUENCE [LARGE SCALE GENOMIC DNA]</scope>
</reference>
<accession>A0ABN8QJ43</accession>
<evidence type="ECO:0000313" key="3">
    <source>
        <dbReference type="Proteomes" id="UP001159405"/>
    </source>
</evidence>
<feature type="compositionally biased region" description="Low complexity" evidence="1">
    <location>
        <begin position="279"/>
        <end position="290"/>
    </location>
</feature>
<evidence type="ECO:0000256" key="1">
    <source>
        <dbReference type="SAM" id="MobiDB-lite"/>
    </source>
</evidence>
<feature type="region of interest" description="Disordered" evidence="1">
    <location>
        <begin position="276"/>
        <end position="300"/>
    </location>
</feature>
<organism evidence="2 3">
    <name type="scientific">Porites lobata</name>
    <dbReference type="NCBI Taxonomy" id="104759"/>
    <lineage>
        <taxon>Eukaryota</taxon>
        <taxon>Metazoa</taxon>
        <taxon>Cnidaria</taxon>
        <taxon>Anthozoa</taxon>
        <taxon>Hexacorallia</taxon>
        <taxon>Scleractinia</taxon>
        <taxon>Fungiina</taxon>
        <taxon>Poritidae</taxon>
        <taxon>Porites</taxon>
    </lineage>
</organism>
<gene>
    <name evidence="2" type="ORF">PLOB_00007158</name>
</gene>
<comment type="caution">
    <text evidence="2">The sequence shown here is derived from an EMBL/GenBank/DDBJ whole genome shotgun (WGS) entry which is preliminary data.</text>
</comment>
<feature type="region of interest" description="Disordered" evidence="1">
    <location>
        <begin position="179"/>
        <end position="203"/>
    </location>
</feature>
<dbReference type="Proteomes" id="UP001159405">
    <property type="component" value="Unassembled WGS sequence"/>
</dbReference>
<protein>
    <submittedName>
        <fullName evidence="2">Uncharacterized protein</fullName>
    </submittedName>
</protein>
<sequence>MSTSQSNRQASEFRTILSRINEIKTSLQGSDREEVSKKLDEMNDSLRIIEGNQADFSDAMFKAVERMQKSVEDGFKALESRIVALEARLTKGFVWNRPRLRHLQGSLLRKRKITRHPDLSHYVRSKMDQLGLSWDVDKKENEAPNHTISTTLLKEVQEIEQIKNDSTCTERRVLDAISQNLASSKKRKRQEEKGTYEQYQQEQKRRQRIKRKLDKRLKAVTEEERDGDLFSALHVSLVSSEESDTEDNSLRTRPLSWRTENVNNFFKLLDGRAKAAMTSQQRRQSVSRRQGVASGRGTDTVPEHLKWAVCDSP</sequence>
<dbReference type="EMBL" id="CALNXK010000132">
    <property type="protein sequence ID" value="CAH3165403.1"/>
    <property type="molecule type" value="Genomic_DNA"/>
</dbReference>